<organism evidence="2 3">
    <name type="scientific">Streptomyces oryzae</name>
    <dbReference type="NCBI Taxonomy" id="1434886"/>
    <lineage>
        <taxon>Bacteria</taxon>
        <taxon>Bacillati</taxon>
        <taxon>Actinomycetota</taxon>
        <taxon>Actinomycetes</taxon>
        <taxon>Kitasatosporales</taxon>
        <taxon>Streptomycetaceae</taxon>
        <taxon>Streptomyces</taxon>
    </lineage>
</organism>
<dbReference type="InterPro" id="IPR036390">
    <property type="entry name" value="WH_DNA-bd_sf"/>
</dbReference>
<protein>
    <recommendedName>
        <fullName evidence="4">Plasmid replication protein RepL domain-containing protein</fullName>
    </recommendedName>
</protein>
<accession>A0ABS3XME4</accession>
<keyword evidence="3" id="KW-1185">Reference proteome</keyword>
<gene>
    <name evidence="2" type="ORF">ITI46_33340</name>
</gene>
<evidence type="ECO:0000313" key="3">
    <source>
        <dbReference type="Proteomes" id="UP001519064"/>
    </source>
</evidence>
<dbReference type="Proteomes" id="UP001519064">
    <property type="component" value="Unassembled WGS sequence"/>
</dbReference>
<dbReference type="RefSeq" id="WP_209243680.1">
    <property type="nucleotide sequence ID" value="NZ_JADKMA010000321.1"/>
</dbReference>
<feature type="region of interest" description="Disordered" evidence="1">
    <location>
        <begin position="1"/>
        <end position="30"/>
    </location>
</feature>
<reference evidence="2 3" key="1">
    <citation type="submission" date="2020-11" db="EMBL/GenBank/DDBJ databases">
        <title>Streptomyces spirodelae sp. nov., isolated from duckweed.</title>
        <authorList>
            <person name="Saimee Y."/>
            <person name="Duangmal K."/>
        </authorList>
    </citation>
    <scope>NUCLEOTIDE SEQUENCE [LARGE SCALE GENOMIC DNA]</scope>
    <source>
        <strain evidence="2 3">S16-07</strain>
    </source>
</reference>
<evidence type="ECO:0000313" key="2">
    <source>
        <dbReference type="EMBL" id="MBO8196480.1"/>
    </source>
</evidence>
<comment type="caution">
    <text evidence="2">The sequence shown here is derived from an EMBL/GenBank/DDBJ whole genome shotgun (WGS) entry which is preliminary data.</text>
</comment>
<dbReference type="EMBL" id="JADKMA010000321">
    <property type="protein sequence ID" value="MBO8196480.1"/>
    <property type="molecule type" value="Genomic_DNA"/>
</dbReference>
<sequence length="185" mass="21296">MAQTLRRRSEAPTEASRLAPAPPPSDTVNGMESARDLLKRFEKLAKRGGTFSTNPDVKPYVFYGSRHLSASQVIHENLWKFKFSTMSRDVLDHMATNHDDQALVQMTQTSLAKKFGCSQSKVSRAIGQLSRHNFTWRERRGVYRLHPLYAYRWGSVKQRRLVKSLEKTLLEHEIVIPTVRNEATR</sequence>
<name>A0ABS3XME4_9ACTN</name>
<evidence type="ECO:0000256" key="1">
    <source>
        <dbReference type="SAM" id="MobiDB-lite"/>
    </source>
</evidence>
<dbReference type="SUPFAM" id="SSF46785">
    <property type="entry name" value="Winged helix' DNA-binding domain"/>
    <property type="match status" value="1"/>
</dbReference>
<proteinExistence type="predicted"/>
<evidence type="ECO:0008006" key="4">
    <source>
        <dbReference type="Google" id="ProtNLM"/>
    </source>
</evidence>